<protein>
    <submittedName>
        <fullName evidence="2">Acetylxylan esterase</fullName>
    </submittedName>
</protein>
<dbReference type="Gene3D" id="3.40.50.1820">
    <property type="entry name" value="alpha/beta hydrolase"/>
    <property type="match status" value="1"/>
</dbReference>
<dbReference type="PANTHER" id="PTHR40111">
    <property type="entry name" value="CEPHALOSPORIN-C DEACETYLASE"/>
    <property type="match status" value="1"/>
</dbReference>
<dbReference type="InterPro" id="IPR039069">
    <property type="entry name" value="CE7"/>
</dbReference>
<evidence type="ECO:0000259" key="1">
    <source>
        <dbReference type="Pfam" id="PF05448"/>
    </source>
</evidence>
<organism evidence="2 3">
    <name type="scientific">Flaviflexus equikiangi</name>
    <dbReference type="NCBI Taxonomy" id="2758573"/>
    <lineage>
        <taxon>Bacteria</taxon>
        <taxon>Bacillati</taxon>
        <taxon>Actinomycetota</taxon>
        <taxon>Actinomycetes</taxon>
        <taxon>Actinomycetales</taxon>
        <taxon>Actinomycetaceae</taxon>
        <taxon>Flaviflexus</taxon>
    </lineage>
</organism>
<evidence type="ECO:0000313" key="2">
    <source>
        <dbReference type="EMBL" id="MBM9433807.1"/>
    </source>
</evidence>
<dbReference type="Pfam" id="PF05448">
    <property type="entry name" value="AXE1"/>
    <property type="match status" value="1"/>
</dbReference>
<accession>A0ABS2THQ3</accession>
<dbReference type="EMBL" id="JAFFJS010000005">
    <property type="protein sequence ID" value="MBM9433807.1"/>
    <property type="molecule type" value="Genomic_DNA"/>
</dbReference>
<proteinExistence type="predicted"/>
<name>A0ABS2THQ3_9ACTO</name>
<dbReference type="Proteomes" id="UP000705983">
    <property type="component" value="Unassembled WGS sequence"/>
</dbReference>
<sequence length="135" mass="14508">MTLAGGGHPHDDRERGVPHLPVADLHHDRVGSGGPLGELAIVSAALTAMRGRPTAATLADVPFLSNFERAIGLTDQYPYAEITDYLAVKRTMEKQVFETLPYFDVVIFSERAHGTALFSTGLMDTVAPPSTVFAT</sequence>
<dbReference type="PANTHER" id="PTHR40111:SF1">
    <property type="entry name" value="CEPHALOSPORIN-C DEACETYLASE"/>
    <property type="match status" value="1"/>
</dbReference>
<dbReference type="RefSeq" id="WP_187996928.1">
    <property type="nucleotide sequence ID" value="NZ_JAFFJS010000005.1"/>
</dbReference>
<comment type="caution">
    <text evidence="2">The sequence shown here is derived from an EMBL/GenBank/DDBJ whole genome shotgun (WGS) entry which is preliminary data.</text>
</comment>
<gene>
    <name evidence="2" type="ORF">JVW63_08875</name>
</gene>
<reference evidence="3" key="1">
    <citation type="submission" date="2021-02" db="EMBL/GenBank/DDBJ databases">
        <title>Leucobacter sp. CX169.</title>
        <authorList>
            <person name="Cheng Y."/>
        </authorList>
    </citation>
    <scope>NUCLEOTIDE SEQUENCE [LARGE SCALE GENOMIC DNA]</scope>
    <source>
        <strain evidence="3">JY899</strain>
    </source>
</reference>
<evidence type="ECO:0000313" key="3">
    <source>
        <dbReference type="Proteomes" id="UP000705983"/>
    </source>
</evidence>
<dbReference type="InterPro" id="IPR029058">
    <property type="entry name" value="AB_hydrolase_fold"/>
</dbReference>
<dbReference type="InterPro" id="IPR008391">
    <property type="entry name" value="AXE1_dom"/>
</dbReference>
<keyword evidence="3" id="KW-1185">Reference proteome</keyword>
<feature type="domain" description="Acetyl xylan esterase" evidence="1">
    <location>
        <begin position="37"/>
        <end position="134"/>
    </location>
</feature>